<dbReference type="OrthoDB" id="27440at10239"/>
<evidence type="ECO:0000313" key="2">
    <source>
        <dbReference type="Proteomes" id="UP000011137"/>
    </source>
</evidence>
<accession>L7TGX6</accession>
<dbReference type="Proteomes" id="UP000011137">
    <property type="component" value="Segment"/>
</dbReference>
<dbReference type="GeneID" id="14477336"/>
<name>L7TGX6_9CAUD</name>
<dbReference type="RefSeq" id="YP_007379000.1">
    <property type="nucleotide sequence ID" value="NC_020158.1"/>
</dbReference>
<proteinExistence type="predicted"/>
<gene>
    <name evidence="1" type="primary">95</name>
    <name evidence="1" type="ORF">HVTV1_95</name>
</gene>
<sequence>MKPSGDFSRYYCFDHGTDFDSRKEAAKHLVKVHELTEEQAMAKLDEIDEMYDEMDTFDDDIQ</sequence>
<dbReference type="EMBL" id="KC117377">
    <property type="protein sequence ID" value="AGC34464.1"/>
    <property type="molecule type" value="Genomic_DNA"/>
</dbReference>
<evidence type="ECO:0000313" key="1">
    <source>
        <dbReference type="EMBL" id="AGC34464.1"/>
    </source>
</evidence>
<protein>
    <submittedName>
        <fullName evidence="1">Uncharacterized protein</fullName>
    </submittedName>
</protein>
<organism evidence="1 2">
    <name type="scientific">Haloarcula vallismortis tailed virus 1</name>
    <dbReference type="NCBI Taxonomy" id="1262528"/>
    <lineage>
        <taxon>Viruses</taxon>
        <taxon>Duplodnaviria</taxon>
        <taxon>Heunggongvirae</taxon>
        <taxon>Uroviricota</taxon>
        <taxon>Caudoviricetes</taxon>
        <taxon>Thumleimavirales</taxon>
        <taxon>Druskaviridae</taxon>
        <taxon>Tredecimvirus</taxon>
        <taxon>Tredecimvirus thailandense</taxon>
        <taxon>Tredecimvirus HVTV1</taxon>
    </lineage>
</organism>
<reference evidence="1 2" key="1">
    <citation type="journal article" date="2013" name="J. Virol.">
        <title>Insights into head-tailed viruses infecting extremely halophilic archaea.</title>
        <authorList>
            <person name="Pietila M.K."/>
            <person name="Laurinmaki P."/>
            <person name="Russell D.A."/>
            <person name="Ko C.C."/>
            <person name="Jacobs-Sera D."/>
            <person name="Butcher S.J."/>
            <person name="Bamford D.H."/>
            <person name="Hendrix R.W."/>
        </authorList>
    </citation>
    <scope>NUCLEOTIDE SEQUENCE [LARGE SCALE GENOMIC DNA]</scope>
</reference>
<keyword evidence="2" id="KW-1185">Reference proteome</keyword>
<dbReference type="KEGG" id="vg:14477336"/>